<proteinExistence type="inferred from homology"/>
<dbReference type="GO" id="GO:0016491">
    <property type="term" value="F:oxidoreductase activity"/>
    <property type="evidence" value="ECO:0007669"/>
    <property type="project" value="UniProtKB-KW"/>
</dbReference>
<organism evidence="4 5">
    <name type="scientific">Sphingomonas tagetis</name>
    <dbReference type="NCBI Taxonomy" id="2949092"/>
    <lineage>
        <taxon>Bacteria</taxon>
        <taxon>Pseudomonadati</taxon>
        <taxon>Pseudomonadota</taxon>
        <taxon>Alphaproteobacteria</taxon>
        <taxon>Sphingomonadales</taxon>
        <taxon>Sphingomonadaceae</taxon>
        <taxon>Sphingomonas</taxon>
    </lineage>
</organism>
<gene>
    <name evidence="4" type="ORF">M9978_07705</name>
</gene>
<keyword evidence="2" id="KW-0560">Oxidoreductase</keyword>
<dbReference type="SMART" id="SM00822">
    <property type="entry name" value="PKS_KR"/>
    <property type="match status" value="1"/>
</dbReference>
<dbReference type="InterPro" id="IPR051687">
    <property type="entry name" value="Peroxisomal_Beta-Oxidation"/>
</dbReference>
<evidence type="ECO:0000256" key="2">
    <source>
        <dbReference type="ARBA" id="ARBA00023002"/>
    </source>
</evidence>
<protein>
    <submittedName>
        <fullName evidence="4">SDR family NAD(P)-dependent oxidoreductase</fullName>
    </submittedName>
</protein>
<evidence type="ECO:0000256" key="1">
    <source>
        <dbReference type="ARBA" id="ARBA00006484"/>
    </source>
</evidence>
<name>A0A9X2HIL5_9SPHN</name>
<dbReference type="PANTHER" id="PTHR45024:SF2">
    <property type="entry name" value="SCP2 DOMAIN-CONTAINING PROTEIN"/>
    <property type="match status" value="1"/>
</dbReference>
<dbReference type="Gene3D" id="3.40.50.720">
    <property type="entry name" value="NAD(P)-binding Rossmann-like Domain"/>
    <property type="match status" value="1"/>
</dbReference>
<reference evidence="4" key="1">
    <citation type="submission" date="2022-05" db="EMBL/GenBank/DDBJ databases">
        <title>Sphingomonas sp. strain MG17 Genome sequencing and assembly.</title>
        <authorList>
            <person name="Kim I."/>
        </authorList>
    </citation>
    <scope>NUCLEOTIDE SEQUENCE</scope>
    <source>
        <strain evidence="4">MG17</strain>
    </source>
</reference>
<accession>A0A9X2HIL5</accession>
<keyword evidence="5" id="KW-1185">Reference proteome</keyword>
<dbReference type="EMBL" id="JAMLDX010000004">
    <property type="protein sequence ID" value="MCP3730312.1"/>
    <property type="molecule type" value="Genomic_DNA"/>
</dbReference>
<evidence type="ECO:0000259" key="3">
    <source>
        <dbReference type="SMART" id="SM00822"/>
    </source>
</evidence>
<feature type="domain" description="Ketoreductase" evidence="3">
    <location>
        <begin position="14"/>
        <end position="204"/>
    </location>
</feature>
<evidence type="ECO:0000313" key="4">
    <source>
        <dbReference type="EMBL" id="MCP3730312.1"/>
    </source>
</evidence>
<dbReference type="Pfam" id="PF00106">
    <property type="entry name" value="adh_short"/>
    <property type="match status" value="1"/>
</dbReference>
<dbReference type="PROSITE" id="PS00061">
    <property type="entry name" value="ADH_SHORT"/>
    <property type="match status" value="1"/>
</dbReference>
<dbReference type="InterPro" id="IPR020904">
    <property type="entry name" value="Sc_DH/Rdtase_CS"/>
</dbReference>
<evidence type="ECO:0000313" key="5">
    <source>
        <dbReference type="Proteomes" id="UP001139451"/>
    </source>
</evidence>
<dbReference type="SUPFAM" id="SSF51735">
    <property type="entry name" value="NAD(P)-binding Rossmann-fold domains"/>
    <property type="match status" value="1"/>
</dbReference>
<dbReference type="InterPro" id="IPR036291">
    <property type="entry name" value="NAD(P)-bd_dom_sf"/>
</dbReference>
<dbReference type="InterPro" id="IPR002347">
    <property type="entry name" value="SDR_fam"/>
</dbReference>
<comment type="similarity">
    <text evidence="1">Belongs to the short-chain dehydrogenases/reductases (SDR) family.</text>
</comment>
<dbReference type="PANTHER" id="PTHR45024">
    <property type="entry name" value="DEHYDROGENASES, SHORT CHAIN"/>
    <property type="match status" value="1"/>
</dbReference>
<sequence>MTSASTNSARLADRVIIVTGGGRGLGRAHALFLAGQGAHVVVNDLRGDEDPAQAVVDEIVATGGSAIADHNSVTGWDSAAALIQTAVSSFGRLDGLVCNAGFLRDRMLVNMSEAEWDDIVKVHQYGTFLPLRHAAEYWRNEHKAGRPVDASVVTTTAAAGLHGNIGQVNYSAAKAAIAVMTLNAARELARYDVRVNSISPLARTRLTEKAFGEPDQAGANDLAPHHISPLVGWLLASDCTVTAQVYAVHNREIHRYQTWTAQEAAHASADWTIDSVEQALAPWPSQFVPTPIPGLEDHGK</sequence>
<dbReference type="Proteomes" id="UP001139451">
    <property type="component" value="Unassembled WGS sequence"/>
</dbReference>
<dbReference type="PRINTS" id="PR00081">
    <property type="entry name" value="GDHRDH"/>
</dbReference>
<comment type="caution">
    <text evidence="4">The sequence shown here is derived from an EMBL/GenBank/DDBJ whole genome shotgun (WGS) entry which is preliminary data.</text>
</comment>
<dbReference type="AlphaFoldDB" id="A0A9X2HIL5"/>
<dbReference type="InterPro" id="IPR057326">
    <property type="entry name" value="KR_dom"/>
</dbReference>